<keyword evidence="6 12" id="KW-1133">Transmembrane helix</keyword>
<keyword evidence="10 11" id="KW-0349">Heme</keyword>
<dbReference type="InterPro" id="IPR017972">
    <property type="entry name" value="Cyt_P450_CS"/>
</dbReference>
<dbReference type="FunFam" id="1.10.630.10:FF:000022">
    <property type="entry name" value="Taxadiene 5-alpha hydroxylase"/>
    <property type="match status" value="1"/>
</dbReference>
<feature type="binding site" description="axial binding residue" evidence="10">
    <location>
        <position position="451"/>
    </location>
    <ligand>
        <name>heme</name>
        <dbReference type="ChEBI" id="CHEBI:30413"/>
    </ligand>
    <ligandPart>
        <name>Fe</name>
        <dbReference type="ChEBI" id="CHEBI:18248"/>
    </ligandPart>
</feature>
<dbReference type="SUPFAM" id="SSF48264">
    <property type="entry name" value="Cytochrome P450"/>
    <property type="match status" value="1"/>
</dbReference>
<evidence type="ECO:0000256" key="10">
    <source>
        <dbReference type="PIRSR" id="PIRSR602401-1"/>
    </source>
</evidence>
<dbReference type="CDD" id="cd11043">
    <property type="entry name" value="CYP90-like"/>
    <property type="match status" value="1"/>
</dbReference>
<dbReference type="GO" id="GO:0016125">
    <property type="term" value="P:sterol metabolic process"/>
    <property type="evidence" value="ECO:0007669"/>
    <property type="project" value="TreeGrafter"/>
</dbReference>
<comment type="similarity">
    <text evidence="3 11">Belongs to the cytochrome P450 family.</text>
</comment>
<dbReference type="Proteomes" id="UP001152484">
    <property type="component" value="Unassembled WGS sequence"/>
</dbReference>
<dbReference type="PANTHER" id="PTHR24286">
    <property type="entry name" value="CYTOCHROME P450 26"/>
    <property type="match status" value="1"/>
</dbReference>
<sequence>MPECLYIFSAMLPPCWDEILRSGRTLMDPTLIGVLIVLASILILSTARFIPSKKKRSWNLPPGSLGWPVIGESVEFVRLSREGRPEKFVADRVSKYKSRVFKTSLMGEAVVVLSGQAGNKFLFSNGSKLVASWWPVAIQKLFGVCLSTSNGEEAKQMKKLISYFLSPAAIQHLYIKKMDFVTQQHLHTHWHGDETVKVFHVVKLYTFELACRFFMSVEDPNQINKLSVLFHIVLKGVISLPLKVPGTRFYYATRASALIKEELLAILKERREMMRQNGTSTANDLLSHLLLTPDDDGNFMSDLHIVNNILVLLFAGHDTSSVTITLLVKKLGELPHVYEKVLQEQIEIASSKEAGQFLNWNDIQKMKYSWNVVSEVMRLYPPVPGTFREALEDITYEGYDIPKGWKFYWDAPNTHLDKSFFQDPMNFDPLRFEGGHPPYTYIPFGGGPRMCIGKEFARLEILIFLHNLITRFRWSLLVPDEKVQYDPMPTPVEGLPICLHSHNL</sequence>
<evidence type="ECO:0008006" key="15">
    <source>
        <dbReference type="Google" id="ProtNLM"/>
    </source>
</evidence>
<evidence type="ECO:0000256" key="2">
    <source>
        <dbReference type="ARBA" id="ARBA00004167"/>
    </source>
</evidence>
<accession>A0A9P0YQW5</accession>
<name>A0A9P0YQW5_CUSEU</name>
<gene>
    <name evidence="13" type="ORF">CEURO_LOCUS4200</name>
</gene>
<dbReference type="InterPro" id="IPR001128">
    <property type="entry name" value="Cyt_P450"/>
</dbReference>
<keyword evidence="5 10" id="KW-0479">Metal-binding</keyword>
<dbReference type="InterPro" id="IPR036396">
    <property type="entry name" value="Cyt_P450_sf"/>
</dbReference>
<evidence type="ECO:0000313" key="13">
    <source>
        <dbReference type="EMBL" id="CAH9072137.1"/>
    </source>
</evidence>
<dbReference type="GO" id="GO:0020037">
    <property type="term" value="F:heme binding"/>
    <property type="evidence" value="ECO:0007669"/>
    <property type="project" value="InterPro"/>
</dbReference>
<dbReference type="PRINTS" id="PR00385">
    <property type="entry name" value="P450"/>
</dbReference>
<reference evidence="13" key="1">
    <citation type="submission" date="2022-07" db="EMBL/GenBank/DDBJ databases">
        <authorList>
            <person name="Macas J."/>
            <person name="Novak P."/>
            <person name="Neumann P."/>
        </authorList>
    </citation>
    <scope>NUCLEOTIDE SEQUENCE</scope>
</reference>
<evidence type="ECO:0000256" key="11">
    <source>
        <dbReference type="RuleBase" id="RU000461"/>
    </source>
</evidence>
<comment type="subcellular location">
    <subcellularLocation>
        <location evidence="2">Membrane</location>
        <topology evidence="2">Single-pass membrane protein</topology>
    </subcellularLocation>
</comment>
<dbReference type="InterPro" id="IPR002401">
    <property type="entry name" value="Cyt_P450_E_grp-I"/>
</dbReference>
<dbReference type="GO" id="GO:0016712">
    <property type="term" value="F:oxidoreductase activity, acting on paired donors, with incorporation or reduction of molecular oxygen, reduced flavin or flavoprotein as one donor, and incorporation of one atom of oxygen"/>
    <property type="evidence" value="ECO:0007669"/>
    <property type="project" value="UniProtKB-ARBA"/>
</dbReference>
<evidence type="ECO:0000256" key="1">
    <source>
        <dbReference type="ARBA" id="ARBA00001971"/>
    </source>
</evidence>
<feature type="transmembrane region" description="Helical" evidence="12">
    <location>
        <begin position="30"/>
        <end position="50"/>
    </location>
</feature>
<evidence type="ECO:0000256" key="5">
    <source>
        <dbReference type="ARBA" id="ARBA00022723"/>
    </source>
</evidence>
<dbReference type="PANTHER" id="PTHR24286:SF209">
    <property type="entry name" value="BETA-AMYRIN 28-OXIDASE-LIKE"/>
    <property type="match status" value="1"/>
</dbReference>
<dbReference type="AlphaFoldDB" id="A0A9P0YQW5"/>
<evidence type="ECO:0000256" key="12">
    <source>
        <dbReference type="SAM" id="Phobius"/>
    </source>
</evidence>
<dbReference type="GO" id="GO:0016020">
    <property type="term" value="C:membrane"/>
    <property type="evidence" value="ECO:0007669"/>
    <property type="project" value="UniProtKB-SubCell"/>
</dbReference>
<evidence type="ECO:0000256" key="4">
    <source>
        <dbReference type="ARBA" id="ARBA00022692"/>
    </source>
</evidence>
<dbReference type="Gene3D" id="1.10.630.10">
    <property type="entry name" value="Cytochrome P450"/>
    <property type="match status" value="1"/>
</dbReference>
<organism evidence="13 14">
    <name type="scientific">Cuscuta europaea</name>
    <name type="common">European dodder</name>
    <dbReference type="NCBI Taxonomy" id="41803"/>
    <lineage>
        <taxon>Eukaryota</taxon>
        <taxon>Viridiplantae</taxon>
        <taxon>Streptophyta</taxon>
        <taxon>Embryophyta</taxon>
        <taxon>Tracheophyta</taxon>
        <taxon>Spermatophyta</taxon>
        <taxon>Magnoliopsida</taxon>
        <taxon>eudicotyledons</taxon>
        <taxon>Gunneridae</taxon>
        <taxon>Pentapetalae</taxon>
        <taxon>asterids</taxon>
        <taxon>lamiids</taxon>
        <taxon>Solanales</taxon>
        <taxon>Convolvulaceae</taxon>
        <taxon>Cuscuteae</taxon>
        <taxon>Cuscuta</taxon>
        <taxon>Cuscuta subgen. Cuscuta</taxon>
    </lineage>
</organism>
<keyword evidence="14" id="KW-1185">Reference proteome</keyword>
<protein>
    <recommendedName>
        <fullName evidence="15">Cytochrome P450</fullName>
    </recommendedName>
</protein>
<keyword evidence="7 11" id="KW-0560">Oxidoreductase</keyword>
<dbReference type="Pfam" id="PF00067">
    <property type="entry name" value="p450"/>
    <property type="match status" value="1"/>
</dbReference>
<dbReference type="PROSITE" id="PS00086">
    <property type="entry name" value="CYTOCHROME_P450"/>
    <property type="match status" value="1"/>
</dbReference>
<evidence type="ECO:0000256" key="8">
    <source>
        <dbReference type="ARBA" id="ARBA00023004"/>
    </source>
</evidence>
<evidence type="ECO:0000256" key="3">
    <source>
        <dbReference type="ARBA" id="ARBA00010617"/>
    </source>
</evidence>
<keyword evidence="8 10" id="KW-0408">Iron</keyword>
<evidence type="ECO:0000256" key="6">
    <source>
        <dbReference type="ARBA" id="ARBA00022989"/>
    </source>
</evidence>
<evidence type="ECO:0000256" key="9">
    <source>
        <dbReference type="ARBA" id="ARBA00023136"/>
    </source>
</evidence>
<dbReference type="PRINTS" id="PR00463">
    <property type="entry name" value="EP450I"/>
</dbReference>
<dbReference type="EMBL" id="CAMAPE010000008">
    <property type="protein sequence ID" value="CAH9072137.1"/>
    <property type="molecule type" value="Genomic_DNA"/>
</dbReference>
<evidence type="ECO:0000313" key="14">
    <source>
        <dbReference type="Proteomes" id="UP001152484"/>
    </source>
</evidence>
<keyword evidence="9 12" id="KW-0472">Membrane</keyword>
<proteinExistence type="inferred from homology"/>
<comment type="caution">
    <text evidence="13">The sequence shown here is derived from an EMBL/GenBank/DDBJ whole genome shotgun (WGS) entry which is preliminary data.</text>
</comment>
<keyword evidence="4 12" id="KW-0812">Transmembrane</keyword>
<dbReference type="GO" id="GO:0005506">
    <property type="term" value="F:iron ion binding"/>
    <property type="evidence" value="ECO:0007669"/>
    <property type="project" value="InterPro"/>
</dbReference>
<keyword evidence="11" id="KW-0503">Monooxygenase</keyword>
<evidence type="ECO:0000256" key="7">
    <source>
        <dbReference type="ARBA" id="ARBA00023002"/>
    </source>
</evidence>
<dbReference type="OrthoDB" id="1372046at2759"/>
<comment type="cofactor">
    <cofactor evidence="1 10">
        <name>heme</name>
        <dbReference type="ChEBI" id="CHEBI:30413"/>
    </cofactor>
</comment>